<name>A0A850ENB0_9BACL</name>
<reference evidence="1" key="1">
    <citation type="submission" date="2020-06" db="EMBL/GenBank/DDBJ databases">
        <title>Paenibacillus sp. nov., isolated from soil.</title>
        <authorList>
            <person name="Seo Y.L."/>
        </authorList>
    </citation>
    <scope>NUCLEOTIDE SEQUENCE [LARGE SCALE GENOMIC DNA]</scope>
    <source>
        <strain evidence="1">JW14</strain>
    </source>
</reference>
<proteinExistence type="predicted"/>
<dbReference type="EMBL" id="JABWCS010000215">
    <property type="protein sequence ID" value="NUU62495.1"/>
    <property type="molecule type" value="Genomic_DNA"/>
</dbReference>
<dbReference type="RefSeq" id="WP_175372965.1">
    <property type="nucleotide sequence ID" value="NZ_JABWCS010000215.1"/>
</dbReference>
<keyword evidence="2" id="KW-1185">Reference proteome</keyword>
<dbReference type="Proteomes" id="UP000564806">
    <property type="component" value="Unassembled WGS sequence"/>
</dbReference>
<protein>
    <submittedName>
        <fullName evidence="1">Uncharacterized protein</fullName>
    </submittedName>
</protein>
<sequence>MPHTLVKNIDFFVAALSQTFVSALQLDPDGMYARVGFGRIDKFSEGYVRLVGFDGSISHYDRETTKFQRDKG</sequence>
<dbReference type="AlphaFoldDB" id="A0A850ENB0"/>
<evidence type="ECO:0000313" key="1">
    <source>
        <dbReference type="EMBL" id="NUU62495.1"/>
    </source>
</evidence>
<accession>A0A850ENB0</accession>
<evidence type="ECO:0000313" key="2">
    <source>
        <dbReference type="Proteomes" id="UP000564806"/>
    </source>
</evidence>
<organism evidence="1 2">
    <name type="scientific">Paenibacillus agri</name>
    <dbReference type="NCBI Taxonomy" id="2744309"/>
    <lineage>
        <taxon>Bacteria</taxon>
        <taxon>Bacillati</taxon>
        <taxon>Bacillota</taxon>
        <taxon>Bacilli</taxon>
        <taxon>Bacillales</taxon>
        <taxon>Paenibacillaceae</taxon>
        <taxon>Paenibacillus</taxon>
    </lineage>
</organism>
<comment type="caution">
    <text evidence="1">The sequence shown here is derived from an EMBL/GenBank/DDBJ whole genome shotgun (WGS) entry which is preliminary data.</text>
</comment>
<gene>
    <name evidence="1" type="ORF">HPT30_19305</name>
</gene>